<organism evidence="1 2">
    <name type="scientific">Lophium mytilinum</name>
    <dbReference type="NCBI Taxonomy" id="390894"/>
    <lineage>
        <taxon>Eukaryota</taxon>
        <taxon>Fungi</taxon>
        <taxon>Dikarya</taxon>
        <taxon>Ascomycota</taxon>
        <taxon>Pezizomycotina</taxon>
        <taxon>Dothideomycetes</taxon>
        <taxon>Pleosporomycetidae</taxon>
        <taxon>Mytilinidiales</taxon>
        <taxon>Mytilinidiaceae</taxon>
        <taxon>Lophium</taxon>
    </lineage>
</organism>
<evidence type="ECO:0000313" key="2">
    <source>
        <dbReference type="Proteomes" id="UP000799750"/>
    </source>
</evidence>
<accession>A0A6A6QNQ7</accession>
<proteinExistence type="predicted"/>
<protein>
    <submittedName>
        <fullName evidence="1">Uncharacterized protein</fullName>
    </submittedName>
</protein>
<keyword evidence="2" id="KW-1185">Reference proteome</keyword>
<dbReference type="EMBL" id="MU004191">
    <property type="protein sequence ID" value="KAF2493872.1"/>
    <property type="molecule type" value="Genomic_DNA"/>
</dbReference>
<name>A0A6A6QNQ7_9PEZI</name>
<gene>
    <name evidence="1" type="ORF">BU16DRAFT_58422</name>
</gene>
<sequence length="159" mass="17002">MAAPAAVMVVMGRDCHTAAIYCRRPPLREVCDAASVVQGRYAACSFLLVLPRRVCHASLEMLHPIAPRLHCHPLPMQTLSPPAVMCSQASQTEKTAHLATADFDDSDNVLTPFPLPNCEHLDCTDSCGPLPVIAGVKTHPLCLQPLPQVPPAAPIGRAI</sequence>
<dbReference type="AlphaFoldDB" id="A0A6A6QNQ7"/>
<reference evidence="1" key="1">
    <citation type="journal article" date="2020" name="Stud. Mycol.">
        <title>101 Dothideomycetes genomes: a test case for predicting lifestyles and emergence of pathogens.</title>
        <authorList>
            <person name="Haridas S."/>
            <person name="Albert R."/>
            <person name="Binder M."/>
            <person name="Bloem J."/>
            <person name="Labutti K."/>
            <person name="Salamov A."/>
            <person name="Andreopoulos B."/>
            <person name="Baker S."/>
            <person name="Barry K."/>
            <person name="Bills G."/>
            <person name="Bluhm B."/>
            <person name="Cannon C."/>
            <person name="Castanera R."/>
            <person name="Culley D."/>
            <person name="Daum C."/>
            <person name="Ezra D."/>
            <person name="Gonzalez J."/>
            <person name="Henrissat B."/>
            <person name="Kuo A."/>
            <person name="Liang C."/>
            <person name="Lipzen A."/>
            <person name="Lutzoni F."/>
            <person name="Magnuson J."/>
            <person name="Mondo S."/>
            <person name="Nolan M."/>
            <person name="Ohm R."/>
            <person name="Pangilinan J."/>
            <person name="Park H.-J."/>
            <person name="Ramirez L."/>
            <person name="Alfaro M."/>
            <person name="Sun H."/>
            <person name="Tritt A."/>
            <person name="Yoshinaga Y."/>
            <person name="Zwiers L.-H."/>
            <person name="Turgeon B."/>
            <person name="Goodwin S."/>
            <person name="Spatafora J."/>
            <person name="Crous P."/>
            <person name="Grigoriev I."/>
        </authorList>
    </citation>
    <scope>NUCLEOTIDE SEQUENCE</scope>
    <source>
        <strain evidence="1">CBS 269.34</strain>
    </source>
</reference>
<dbReference type="Proteomes" id="UP000799750">
    <property type="component" value="Unassembled WGS sequence"/>
</dbReference>
<evidence type="ECO:0000313" key="1">
    <source>
        <dbReference type="EMBL" id="KAF2493872.1"/>
    </source>
</evidence>